<organism evidence="2 3">
    <name type="scientific">Naegleria fowleri</name>
    <name type="common">Brain eating amoeba</name>
    <dbReference type="NCBI Taxonomy" id="5763"/>
    <lineage>
        <taxon>Eukaryota</taxon>
        <taxon>Discoba</taxon>
        <taxon>Heterolobosea</taxon>
        <taxon>Tetramitia</taxon>
        <taxon>Eutetramitia</taxon>
        <taxon>Vahlkampfiidae</taxon>
        <taxon>Naegleria</taxon>
    </lineage>
</organism>
<dbReference type="GeneID" id="68116151"/>
<gene>
    <name evidence="2" type="ORF">FDP41_008934</name>
</gene>
<dbReference type="VEuPathDB" id="AmoebaDB:FDP41_008934"/>
<dbReference type="OrthoDB" id="10432724at2759"/>
<reference evidence="2 3" key="1">
    <citation type="journal article" date="2019" name="Sci. Rep.">
        <title>Nanopore sequencing improves the draft genome of the human pathogenic amoeba Naegleria fowleri.</title>
        <authorList>
            <person name="Liechti N."/>
            <person name="Schurch N."/>
            <person name="Bruggmann R."/>
            <person name="Wittwer M."/>
        </authorList>
    </citation>
    <scope>NUCLEOTIDE SEQUENCE [LARGE SCALE GENOMIC DNA]</scope>
    <source>
        <strain evidence="2 3">ATCC 30894</strain>
    </source>
</reference>
<feature type="region of interest" description="Disordered" evidence="1">
    <location>
        <begin position="182"/>
        <end position="205"/>
    </location>
</feature>
<sequence>MTEHAELNIVPPSAISNNFPHQISEGRLSVTSPLVDGAVEFTALDESKNPTTTTTANQRISSPKSPSSIQVVFNDPNNNNLNNNSQDNNTSTTSTGSELNPIGNTTIGKILDDEEFKIFSHLSKLGRGKHDASDSFAEDTPFYSYEEGFNSALNNSSNDHHTVDTTTTMVEEQLDAINTTTTIISGSSPSSNSMISSNNSTTSSGDHLTTQIQIFSNTSEGDLTSNTPIQITVDVVTTTTTTTTNNNNNSEEEHTTFVWQGSSVTTTTAEIQYHPNNIKSIVNTSVVTFEEEDEDEQLNAPPAIKQIIPINGPLRGSTVGIVLEEQIQIDEEHFHEISLGEIPSLGKSANQIYEENEEAAQYYESMSCFSCFAQPISYLWNSIFESNQTELTSNEKVTTHSEKNLHSNNQPQEV</sequence>
<dbReference type="RefSeq" id="XP_044557399.1">
    <property type="nucleotide sequence ID" value="XM_044712839.1"/>
</dbReference>
<keyword evidence="3" id="KW-1185">Reference proteome</keyword>
<feature type="compositionally biased region" description="Low complexity" evidence="1">
    <location>
        <begin position="182"/>
        <end position="204"/>
    </location>
</feature>
<evidence type="ECO:0000256" key="1">
    <source>
        <dbReference type="SAM" id="MobiDB-lite"/>
    </source>
</evidence>
<dbReference type="Proteomes" id="UP000444721">
    <property type="component" value="Unassembled WGS sequence"/>
</dbReference>
<feature type="compositionally biased region" description="Polar residues" evidence="1">
    <location>
        <begin position="49"/>
        <end position="71"/>
    </location>
</feature>
<evidence type="ECO:0000313" key="2">
    <source>
        <dbReference type="EMBL" id="KAF0972685.1"/>
    </source>
</evidence>
<evidence type="ECO:0000313" key="3">
    <source>
        <dbReference type="Proteomes" id="UP000444721"/>
    </source>
</evidence>
<dbReference type="VEuPathDB" id="AmoebaDB:NF0077580"/>
<protein>
    <submittedName>
        <fullName evidence="2">Uncharacterized protein</fullName>
    </submittedName>
</protein>
<dbReference type="EMBL" id="VFQX01000066">
    <property type="protein sequence ID" value="KAF0972685.1"/>
    <property type="molecule type" value="Genomic_DNA"/>
</dbReference>
<feature type="region of interest" description="Disordered" evidence="1">
    <location>
        <begin position="45"/>
        <end position="102"/>
    </location>
</feature>
<comment type="caution">
    <text evidence="2">The sequence shown here is derived from an EMBL/GenBank/DDBJ whole genome shotgun (WGS) entry which is preliminary data.</text>
</comment>
<proteinExistence type="predicted"/>
<name>A0A6A5BF63_NAEFO</name>
<feature type="compositionally biased region" description="Low complexity" evidence="1">
    <location>
        <begin position="74"/>
        <end position="100"/>
    </location>
</feature>
<feature type="region of interest" description="Disordered" evidence="1">
    <location>
        <begin position="394"/>
        <end position="414"/>
    </location>
</feature>
<dbReference type="VEuPathDB" id="AmoebaDB:NfTy_047550"/>
<accession>A0A6A5BF63</accession>
<dbReference type="AlphaFoldDB" id="A0A6A5BF63"/>